<dbReference type="PROSITE" id="PS00012">
    <property type="entry name" value="PHOSPHOPANTETHEINE"/>
    <property type="match status" value="1"/>
</dbReference>
<keyword evidence="4" id="KW-0596">Phosphopantetheine</keyword>
<dbReference type="EC" id="2.3.1.94" evidence="11"/>
<dbReference type="InterPro" id="IPR014031">
    <property type="entry name" value="Ketoacyl_synth_C"/>
</dbReference>
<dbReference type="InterPro" id="IPR036736">
    <property type="entry name" value="ACP-like_sf"/>
</dbReference>
<dbReference type="RefSeq" id="WP_004619353.1">
    <property type="nucleotide sequence ID" value="NZ_ACXX02000007.1"/>
</dbReference>
<evidence type="ECO:0000256" key="3">
    <source>
        <dbReference type="ARBA" id="ARBA00004789"/>
    </source>
</evidence>
<dbReference type="GO" id="GO:0004312">
    <property type="term" value="F:fatty acid synthase activity"/>
    <property type="evidence" value="ECO:0007669"/>
    <property type="project" value="TreeGrafter"/>
</dbReference>
<dbReference type="Proteomes" id="UP000003860">
    <property type="component" value="Unassembled WGS sequence"/>
</dbReference>
<dbReference type="GO" id="GO:0005737">
    <property type="term" value="C:cytoplasm"/>
    <property type="evidence" value="ECO:0007669"/>
    <property type="project" value="UniProtKB-SubCell"/>
</dbReference>
<dbReference type="PROSITE" id="PS52004">
    <property type="entry name" value="KS3_2"/>
    <property type="match status" value="2"/>
</dbReference>
<comment type="caution">
    <text evidence="11">The sequence shown here is derived from an EMBL/GenBank/DDBJ whole genome shotgun (WGS) entry which is preliminary data.</text>
</comment>
<dbReference type="Pfam" id="PF08659">
    <property type="entry name" value="KR"/>
    <property type="match status" value="1"/>
</dbReference>
<dbReference type="Pfam" id="PF22336">
    <property type="entry name" value="RhiE-like_linker"/>
    <property type="match status" value="1"/>
</dbReference>
<keyword evidence="5" id="KW-0963">Cytoplasm</keyword>
<proteinExistence type="predicted"/>
<dbReference type="GO" id="GO:0004315">
    <property type="term" value="F:3-oxoacyl-[acyl-carrier-protein] synthase activity"/>
    <property type="evidence" value="ECO:0007669"/>
    <property type="project" value="InterPro"/>
</dbReference>
<accession>F1TD54</accession>
<dbReference type="SUPFAM" id="SSF47336">
    <property type="entry name" value="ACP-like"/>
    <property type="match status" value="1"/>
</dbReference>
<protein>
    <submittedName>
        <fullName evidence="11">6-deoxyerythronolide-B synthase</fullName>
        <ecNumber evidence="11">2.3.1.94</ecNumber>
    </submittedName>
</protein>
<organism evidence="11 12">
    <name type="scientific">Ruminiclostridium papyrosolvens DSM 2782</name>
    <dbReference type="NCBI Taxonomy" id="588581"/>
    <lineage>
        <taxon>Bacteria</taxon>
        <taxon>Bacillati</taxon>
        <taxon>Bacillota</taxon>
        <taxon>Clostridia</taxon>
        <taxon>Eubacteriales</taxon>
        <taxon>Oscillospiraceae</taxon>
        <taxon>Ruminiclostridium</taxon>
    </lineage>
</organism>
<dbReference type="GO" id="GO:0071770">
    <property type="term" value="P:DIM/DIP cell wall layer assembly"/>
    <property type="evidence" value="ECO:0007669"/>
    <property type="project" value="TreeGrafter"/>
</dbReference>
<dbReference type="GO" id="GO:0005886">
    <property type="term" value="C:plasma membrane"/>
    <property type="evidence" value="ECO:0007669"/>
    <property type="project" value="TreeGrafter"/>
</dbReference>
<sequence length="1780" mass="198209">MNLEEFFLALQAKEISPEDAKKELRKIKTVPEQSLSEESNQEIASIGEEKRFIDNKEAVAIIGMSGRYPAAGNLEQYWVNLAKAKNSIQEVPKSRWDVNKYYDPRPSQKGKVYSKWIGLLEDIECFDPLFFNISPTEAEVMDPQHRIFLEEGYKAFEDAGYSRQLLNSKKCGVYLGIMNAEYGIMLWQNQASTNNITGNSYSIAAARIAYFLNLKGPAIAIDTACSSSLVATHLACQALLSHDIDMALVGGVTLYLTQEPYIGMCAAGMLSPDGQCKTFDQNANGFVPGEGAGALVLKRLKDAEADNDPIYGVIIGSGINQDGKTNGITAPSANSQAELEREIYNKNKIHPESISYVEMHGTGTKLGDPIELEALSTVFMEKTTHKEYCGIGSVKSNIGHTSAASGIASVQKVLLCMKYGKLVPTLNFQNPNEHFNFKESPFYINTELRPWKVSQGMPRRASVSSFGFSGTNAHIVIEEYIPKLATAKAQIPVNENTPILFALSAKSEQQLRFHAKNMKEYIESHADLNLVDMAYTLQVGREAMEYRLAFLADSRETLLKALKDFINNNSTTEVLTAQVKKSKDGVAAFKTDEDAEVLFQTLIQKRLYYRIAELWVKGLAFDWNKLYSGIKPNRISLPAYPFFRERYWIPQIKYEGGNKSPILAEDSWPFNTEIVIHTKEWHAKAIDTKAPIQSGVVAVLGTPATRKLAFALFEDMEGLQVIQVIHDEIGSDEEILTDFYSSSAGESLYEQFKDKLKGRKILGVIDITAHDSAYEQSTTIESGKITFLQKLIEYDRNEGYRLLQATYKLHAFQLAAATIQGARTAGLYRMLGAEYKQIQAMSMDSDCSVENHIILTQQIQTEFLNMDKVNPTECCYRKNERYEPYLAISQTNSVIQDKLGIPEKYDEHDVVLITGGTRGIGASIAEHVVSQGIKNLVIMGREALPEPSEWNNILDGNGKLEIEQKLKRMQSLINRGVRIRYYRTPLSDENGMKAMVQDIHLHLGHITGVFHCAGLTSRNPAFFKKSIKDFEAVCEPKMKGLVILHRALEEEPLDFFILFSSISSIVPTLSTGQSDYAMANAYMDYFAMNQVGEEKHYFKSVQWPAWSGTGMAAGGVHTAAYKAAGLTSLEINDGLALLDMVKRMPHIVSLPCMVVPGEFTPDHLLKTKIMPGMQKYGLELQRSSEQKPEASPAQQSRADLRTCTMQWLKQVFCSELKLSANQLNDEKPFDEYGVESIIMAQLVQLLQEKVSKKIDPSLILEYSTITALTDYFLANHAEDLQKNLGHEKKCVKEDFRISVNQPKVISEPKKSEEDIAIVGISCRLPGSPTKEAYWELLTTGVSAIEPVPPQRWSSKNNRQDYGGWIENIDLFDPQFFNINENDAAIMDPQARIILEESMHAIYDAGYEHKQLSGQKVGVYIGGRYQPNTNVDAILRAPNPVLGIGQNYLAANISRCFNFKGPSLVVDTACSSGITGMLLACDSLRERRIDMALIGAVSLLVNPYAHDLFAARNILSRNGEFHIFDKRSNGEVLGEGAGVVMIKRLCDAIKDGNHIYGIIKAIAVNNDGQTLGPGSPNINAQEQVMRDALTLSGKQLEDIGYIEVNGGGSAIVDSIEIKALSNVYNLGNKALKPCGIGSVKPIIGHLLLTAGMAGFIRCVLSVYHKKIPPFLSTLDPFSSYDFSSSRIEFNRKTIDWTVDYGKKRIAALNSFPDGGTNCHVILEEFVSDGNYQQKYFPRKAPGMVKKRFPISLPELSSDMENTKHSRVAITNIWGEYYEKEV</sequence>
<reference evidence="11" key="2">
    <citation type="submission" date="2011-01" db="EMBL/GenBank/DDBJ databases">
        <title>The Non-contiguous Finished genome of Clostridium papyrosolvens.</title>
        <authorList>
            <person name="Lucas S."/>
            <person name="Copeland A."/>
            <person name="Lapidus A."/>
            <person name="Cheng J.-F."/>
            <person name="Goodwin L."/>
            <person name="Pitluck S."/>
            <person name="Misra M."/>
            <person name="Chertkov O."/>
            <person name="Detter J.C."/>
            <person name="Han C."/>
            <person name="Tapia R."/>
            <person name="Land M."/>
            <person name="Hauser L."/>
            <person name="Kyrpides N."/>
            <person name="Ivanova N."/>
            <person name="Pagani I."/>
            <person name="Mouttaki H."/>
            <person name="He Z."/>
            <person name="Zhou J."/>
            <person name="Hemme C.L."/>
            <person name="Woyke T."/>
        </authorList>
    </citation>
    <scope>NUCLEOTIDE SEQUENCE [LARGE SCALE GENOMIC DNA]</scope>
    <source>
        <strain evidence="11">DSM 2782</strain>
    </source>
</reference>
<keyword evidence="6" id="KW-0597">Phosphoprotein</keyword>
<reference evidence="11" key="1">
    <citation type="submission" date="2009-07" db="EMBL/GenBank/DDBJ databases">
        <authorList>
            <consortium name="US DOE Joint Genome Institute (JGI-PGF)"/>
            <person name="Lucas S."/>
            <person name="Copeland A."/>
            <person name="Lapidus A."/>
            <person name="Glavina del Rio T."/>
            <person name="Tice H."/>
            <person name="Bruce D."/>
            <person name="Goodwin L."/>
            <person name="Pitluck S."/>
            <person name="Larimer F."/>
            <person name="Land M.L."/>
            <person name="Mouttaki H."/>
            <person name="He Z."/>
            <person name="Zhou J."/>
            <person name="Hemme C.L."/>
        </authorList>
    </citation>
    <scope>NUCLEOTIDE SEQUENCE</scope>
    <source>
        <strain evidence="11">DSM 2782</strain>
    </source>
</reference>
<evidence type="ECO:0000256" key="5">
    <source>
        <dbReference type="ARBA" id="ARBA00022490"/>
    </source>
</evidence>
<dbReference type="Gene3D" id="3.40.50.720">
    <property type="entry name" value="NAD(P)-binding Rossmann-like Domain"/>
    <property type="match status" value="1"/>
</dbReference>
<dbReference type="SUPFAM" id="SSF51735">
    <property type="entry name" value="NAD(P)-binding Rossmann-fold domains"/>
    <property type="match status" value="1"/>
</dbReference>
<dbReference type="GO" id="GO:0031177">
    <property type="term" value="F:phosphopantetheine binding"/>
    <property type="evidence" value="ECO:0007669"/>
    <property type="project" value="InterPro"/>
</dbReference>
<dbReference type="SMART" id="SM00823">
    <property type="entry name" value="PKS_PP"/>
    <property type="match status" value="1"/>
</dbReference>
<dbReference type="InterPro" id="IPR050091">
    <property type="entry name" value="PKS_NRPS_Biosynth_Enz"/>
</dbReference>
<gene>
    <name evidence="11" type="ORF">Cpap_1680</name>
</gene>
<dbReference type="STRING" id="588581.Cpap_1680"/>
<dbReference type="PROSITE" id="PS50075">
    <property type="entry name" value="CARRIER"/>
    <property type="match status" value="1"/>
</dbReference>
<dbReference type="Gene3D" id="3.40.47.10">
    <property type="match status" value="2"/>
</dbReference>
<dbReference type="InterPro" id="IPR009081">
    <property type="entry name" value="PP-bd_ACP"/>
</dbReference>
<feature type="domain" description="Ketosynthase family 3 (KS3)" evidence="10">
    <location>
        <begin position="56"/>
        <end position="479"/>
    </location>
</feature>
<evidence type="ECO:0000256" key="2">
    <source>
        <dbReference type="ARBA" id="ARBA00004496"/>
    </source>
</evidence>
<evidence type="ECO:0000313" key="11">
    <source>
        <dbReference type="EMBL" id="EGD47492.1"/>
    </source>
</evidence>
<keyword evidence="7 11" id="KW-0808">Transferase</keyword>
<dbReference type="SMART" id="SM00822">
    <property type="entry name" value="PKS_KR"/>
    <property type="match status" value="1"/>
</dbReference>
<evidence type="ECO:0000256" key="1">
    <source>
        <dbReference type="ARBA" id="ARBA00003299"/>
    </source>
</evidence>
<dbReference type="EMBL" id="ACXX02000007">
    <property type="protein sequence ID" value="EGD47492.1"/>
    <property type="molecule type" value="Genomic_DNA"/>
</dbReference>
<dbReference type="SUPFAM" id="SSF53901">
    <property type="entry name" value="Thiolase-like"/>
    <property type="match status" value="2"/>
</dbReference>
<dbReference type="eggNOG" id="COG3321">
    <property type="taxonomic scope" value="Bacteria"/>
</dbReference>
<dbReference type="GO" id="GO:0047879">
    <property type="term" value="F:erythronolide synthase activity"/>
    <property type="evidence" value="ECO:0007669"/>
    <property type="project" value="UniProtKB-EC"/>
</dbReference>
<dbReference type="PROSITE" id="PS00606">
    <property type="entry name" value="KS3_1"/>
    <property type="match status" value="1"/>
</dbReference>
<feature type="domain" description="Ketosynthase family 3 (KS3)" evidence="10">
    <location>
        <begin position="1312"/>
        <end position="1723"/>
    </location>
</feature>
<name>F1TD54_9FIRM</name>
<dbReference type="FunFam" id="3.40.47.10:FF:000019">
    <property type="entry name" value="Polyketide synthase type I"/>
    <property type="match status" value="1"/>
</dbReference>
<evidence type="ECO:0000313" key="12">
    <source>
        <dbReference type="Proteomes" id="UP000003860"/>
    </source>
</evidence>
<dbReference type="Pfam" id="PF00550">
    <property type="entry name" value="PP-binding"/>
    <property type="match status" value="1"/>
</dbReference>
<dbReference type="InterPro" id="IPR018201">
    <property type="entry name" value="Ketoacyl_synth_AS"/>
</dbReference>
<dbReference type="OrthoDB" id="2203190at2"/>
<dbReference type="InterPro" id="IPR006162">
    <property type="entry name" value="Ppantetheine_attach_site"/>
</dbReference>
<dbReference type="InterPro" id="IPR020806">
    <property type="entry name" value="PKS_PP-bd"/>
</dbReference>
<keyword evidence="8" id="KW-0677">Repeat</keyword>
<dbReference type="InterPro" id="IPR036291">
    <property type="entry name" value="NAD(P)-bd_dom_sf"/>
</dbReference>
<dbReference type="PANTHER" id="PTHR43775:SF37">
    <property type="entry name" value="SI:DKEY-61P9.11"/>
    <property type="match status" value="1"/>
</dbReference>
<dbReference type="PANTHER" id="PTHR43775">
    <property type="entry name" value="FATTY ACID SYNTHASE"/>
    <property type="match status" value="1"/>
</dbReference>
<comment type="function">
    <text evidence="1">Involved in some intermediate steps for the synthesis of the antibiotic polyketide bacillaene which is involved in secondary metabolism.</text>
</comment>
<dbReference type="Pfam" id="PF00109">
    <property type="entry name" value="ketoacyl-synt"/>
    <property type="match status" value="2"/>
</dbReference>
<dbReference type="Gene3D" id="1.10.1240.100">
    <property type="match status" value="1"/>
</dbReference>
<dbReference type="InterPro" id="IPR057326">
    <property type="entry name" value="KR_dom"/>
</dbReference>
<keyword evidence="11" id="KW-0012">Acyltransferase</keyword>
<keyword evidence="12" id="KW-1185">Reference proteome</keyword>
<dbReference type="Gene3D" id="1.10.1200.10">
    <property type="entry name" value="ACP-like"/>
    <property type="match status" value="1"/>
</dbReference>
<dbReference type="InterPro" id="IPR016039">
    <property type="entry name" value="Thiolase-like"/>
</dbReference>
<dbReference type="InterPro" id="IPR054514">
    <property type="entry name" value="RhiE-like_linker"/>
</dbReference>
<dbReference type="SMART" id="SM01294">
    <property type="entry name" value="PKS_PP_betabranch"/>
    <property type="match status" value="1"/>
</dbReference>
<comment type="pathway">
    <text evidence="3">Antibiotic biosynthesis; bacillaene biosynthesis.</text>
</comment>
<evidence type="ECO:0000256" key="6">
    <source>
        <dbReference type="ARBA" id="ARBA00022553"/>
    </source>
</evidence>
<evidence type="ECO:0000259" key="9">
    <source>
        <dbReference type="PROSITE" id="PS50075"/>
    </source>
</evidence>
<evidence type="ECO:0000256" key="7">
    <source>
        <dbReference type="ARBA" id="ARBA00022679"/>
    </source>
</evidence>
<dbReference type="InterPro" id="IPR020841">
    <property type="entry name" value="PKS_Beta-ketoAc_synthase_dom"/>
</dbReference>
<dbReference type="Pfam" id="PF02801">
    <property type="entry name" value="Ketoacyl-synt_C"/>
    <property type="match status" value="2"/>
</dbReference>
<comment type="subcellular location">
    <subcellularLocation>
        <location evidence="2">Cytoplasm</location>
    </subcellularLocation>
</comment>
<feature type="domain" description="Carrier" evidence="9">
    <location>
        <begin position="1199"/>
        <end position="1276"/>
    </location>
</feature>
<evidence type="ECO:0000256" key="8">
    <source>
        <dbReference type="ARBA" id="ARBA00022737"/>
    </source>
</evidence>
<dbReference type="SMART" id="SM00825">
    <property type="entry name" value="PKS_KS"/>
    <property type="match status" value="2"/>
</dbReference>
<evidence type="ECO:0000259" key="10">
    <source>
        <dbReference type="PROSITE" id="PS52004"/>
    </source>
</evidence>
<dbReference type="GO" id="GO:0006633">
    <property type="term" value="P:fatty acid biosynthetic process"/>
    <property type="evidence" value="ECO:0007669"/>
    <property type="project" value="InterPro"/>
</dbReference>
<dbReference type="CDD" id="cd00833">
    <property type="entry name" value="PKS"/>
    <property type="match status" value="2"/>
</dbReference>
<evidence type="ECO:0000256" key="4">
    <source>
        <dbReference type="ARBA" id="ARBA00022450"/>
    </source>
</evidence>
<dbReference type="InterPro" id="IPR013968">
    <property type="entry name" value="PKS_KR"/>
</dbReference>
<dbReference type="InterPro" id="IPR014030">
    <property type="entry name" value="Ketoacyl_synth_N"/>
</dbReference>
<dbReference type="CDD" id="cd08953">
    <property type="entry name" value="KR_2_SDR_x"/>
    <property type="match status" value="1"/>
</dbReference>